<feature type="signal peptide" evidence="4">
    <location>
        <begin position="1"/>
        <end position="38"/>
    </location>
</feature>
<dbReference type="GO" id="GO:0006508">
    <property type="term" value="P:proteolysis"/>
    <property type="evidence" value="ECO:0007669"/>
    <property type="project" value="InterPro"/>
</dbReference>
<dbReference type="Proteomes" id="UP000238220">
    <property type="component" value="Unassembled WGS sequence"/>
</dbReference>
<dbReference type="OrthoDB" id="9779324at2"/>
<keyword evidence="7" id="KW-1185">Reference proteome</keyword>
<evidence type="ECO:0000313" key="7">
    <source>
        <dbReference type="Proteomes" id="UP000238220"/>
    </source>
</evidence>
<name>A0A2S5TKD9_9GAMM</name>
<comment type="cofactor">
    <cofactor evidence="1">
        <name>Zn(2+)</name>
        <dbReference type="ChEBI" id="CHEBI:29105"/>
    </cofactor>
</comment>
<evidence type="ECO:0000256" key="4">
    <source>
        <dbReference type="SAM" id="SignalP"/>
    </source>
</evidence>
<sequence>MPWSSRCARNVAAAKRRPRNIWLARLLAGLFVVGAAQAQTPPKPPARPAAAPRVATPLVSLQKACELIGGRLQSVGVENCLNAGLRPSGGQSVNGLPILWRDFAPTSRKATPRRILLIGGIHGDELSSVSTVFQWMKELETKQDQAFYWRVAPCVNPDGMLLRPPTRVNARGVDLNRNFMTPDWKSDALAYWENRTRKDPRRYPGPSPLSEPESRWLDEAIKAFRPDAIVSVHAPYGLLDYDGPAQAPENFGYLHLHQLGTYPGSLGNYAGVYLGMPVITLELPHAGIMPSSAQSQRIWNDMLQWLEKNLPKTEPALYQRLDDHPWNGGNEGR</sequence>
<dbReference type="PANTHER" id="PTHR11705">
    <property type="entry name" value="PROTEASE FAMILY M14 CARBOXYPEPTIDASE A,B"/>
    <property type="match status" value="1"/>
</dbReference>
<dbReference type="Gene3D" id="3.40.630.10">
    <property type="entry name" value="Zn peptidases"/>
    <property type="match status" value="1"/>
</dbReference>
<dbReference type="InterPro" id="IPR000834">
    <property type="entry name" value="Peptidase_M14"/>
</dbReference>
<gene>
    <name evidence="6" type="ORF">C3942_06135</name>
</gene>
<keyword evidence="4" id="KW-0732">Signal</keyword>
<dbReference type="CDD" id="cd06904">
    <property type="entry name" value="M14_MpaA-like"/>
    <property type="match status" value="1"/>
</dbReference>
<proteinExistence type="inferred from homology"/>
<evidence type="ECO:0000256" key="3">
    <source>
        <dbReference type="PROSITE-ProRule" id="PRU01379"/>
    </source>
</evidence>
<organism evidence="6 7">
    <name type="scientific">Solimonas fluminis</name>
    <dbReference type="NCBI Taxonomy" id="2086571"/>
    <lineage>
        <taxon>Bacteria</taxon>
        <taxon>Pseudomonadati</taxon>
        <taxon>Pseudomonadota</taxon>
        <taxon>Gammaproteobacteria</taxon>
        <taxon>Nevskiales</taxon>
        <taxon>Nevskiaceae</taxon>
        <taxon>Solimonas</taxon>
    </lineage>
</organism>
<feature type="chain" id="PRO_5015771786" evidence="4">
    <location>
        <begin position="39"/>
        <end position="333"/>
    </location>
</feature>
<comment type="caution">
    <text evidence="6">The sequence shown here is derived from an EMBL/GenBank/DDBJ whole genome shotgun (WGS) entry which is preliminary data.</text>
</comment>
<comment type="similarity">
    <text evidence="2 3">Belongs to the peptidase M14 family.</text>
</comment>
<dbReference type="EMBL" id="PSNW01000002">
    <property type="protein sequence ID" value="PPE75248.1"/>
    <property type="molecule type" value="Genomic_DNA"/>
</dbReference>
<reference evidence="6 7" key="1">
    <citation type="submission" date="2018-02" db="EMBL/GenBank/DDBJ databases">
        <title>Genome sequencing of Solimonas sp. HR-BB.</title>
        <authorList>
            <person name="Lee Y."/>
            <person name="Jeon C.O."/>
        </authorList>
    </citation>
    <scope>NUCLEOTIDE SEQUENCE [LARGE SCALE GENOMIC DNA]</scope>
    <source>
        <strain evidence="6 7">HR-BB</strain>
    </source>
</reference>
<protein>
    <submittedName>
        <fullName evidence="6">Murein peptide amidase A</fullName>
    </submittedName>
</protein>
<evidence type="ECO:0000259" key="5">
    <source>
        <dbReference type="PROSITE" id="PS52035"/>
    </source>
</evidence>
<dbReference type="SMART" id="SM00631">
    <property type="entry name" value="Zn_pept"/>
    <property type="match status" value="1"/>
</dbReference>
<dbReference type="Pfam" id="PF00246">
    <property type="entry name" value="Peptidase_M14"/>
    <property type="match status" value="1"/>
</dbReference>
<feature type="domain" description="Peptidase M14" evidence="5">
    <location>
        <begin position="60"/>
        <end position="333"/>
    </location>
</feature>
<evidence type="ECO:0000313" key="6">
    <source>
        <dbReference type="EMBL" id="PPE75248.1"/>
    </source>
</evidence>
<dbReference type="PANTHER" id="PTHR11705:SF119">
    <property type="entry name" value="OS02G0119300 PROTEIN"/>
    <property type="match status" value="1"/>
</dbReference>
<comment type="caution">
    <text evidence="3">Lacks conserved residue(s) required for the propagation of feature annotation.</text>
</comment>
<dbReference type="AlphaFoldDB" id="A0A2S5TKD9"/>
<evidence type="ECO:0000256" key="1">
    <source>
        <dbReference type="ARBA" id="ARBA00001947"/>
    </source>
</evidence>
<accession>A0A2S5TKD9</accession>
<dbReference type="GO" id="GO:0008270">
    <property type="term" value="F:zinc ion binding"/>
    <property type="evidence" value="ECO:0007669"/>
    <property type="project" value="InterPro"/>
</dbReference>
<dbReference type="PROSITE" id="PS52035">
    <property type="entry name" value="PEPTIDASE_M14"/>
    <property type="match status" value="1"/>
</dbReference>
<dbReference type="GO" id="GO:0005615">
    <property type="term" value="C:extracellular space"/>
    <property type="evidence" value="ECO:0007669"/>
    <property type="project" value="TreeGrafter"/>
</dbReference>
<evidence type="ECO:0000256" key="2">
    <source>
        <dbReference type="ARBA" id="ARBA00005988"/>
    </source>
</evidence>
<dbReference type="SUPFAM" id="SSF53187">
    <property type="entry name" value="Zn-dependent exopeptidases"/>
    <property type="match status" value="1"/>
</dbReference>
<dbReference type="GO" id="GO:0004181">
    <property type="term" value="F:metallocarboxypeptidase activity"/>
    <property type="evidence" value="ECO:0007669"/>
    <property type="project" value="InterPro"/>
</dbReference>